<keyword evidence="2" id="KW-1185">Reference proteome</keyword>
<dbReference type="Proteomes" id="UP000308197">
    <property type="component" value="Unassembled WGS sequence"/>
</dbReference>
<evidence type="ECO:0000313" key="2">
    <source>
        <dbReference type="Proteomes" id="UP000308197"/>
    </source>
</evidence>
<evidence type="ECO:0000313" key="1">
    <source>
        <dbReference type="EMBL" id="TFK80685.1"/>
    </source>
</evidence>
<accession>A0A5C3NTM5</accession>
<sequence length="192" mass="21597">MSAPAALSLLGFNLDPHLHSAYWSSQHNAMQRQLLTGAEALSLMKNGRKNQERDVESQQIDKRRWHQTTWQLHCSRTFSGMSPSRLLCPDSSLRPNGSLIVLKPPHPVVEEALQGSADLALLPYNDERYRSKWVSITHVVDTGLEGLKAYTKLEGKLLKQVELAMRLLELPGHVMADDVRAKYVAFVQWATG</sequence>
<reference evidence="1 2" key="1">
    <citation type="journal article" date="2019" name="Nat. Ecol. Evol.">
        <title>Megaphylogeny resolves global patterns of mushroom evolution.</title>
        <authorList>
            <person name="Varga T."/>
            <person name="Krizsan K."/>
            <person name="Foldi C."/>
            <person name="Dima B."/>
            <person name="Sanchez-Garcia M."/>
            <person name="Sanchez-Ramirez S."/>
            <person name="Szollosi G.J."/>
            <person name="Szarkandi J.G."/>
            <person name="Papp V."/>
            <person name="Albert L."/>
            <person name="Andreopoulos W."/>
            <person name="Angelini C."/>
            <person name="Antonin V."/>
            <person name="Barry K.W."/>
            <person name="Bougher N.L."/>
            <person name="Buchanan P."/>
            <person name="Buyck B."/>
            <person name="Bense V."/>
            <person name="Catcheside P."/>
            <person name="Chovatia M."/>
            <person name="Cooper J."/>
            <person name="Damon W."/>
            <person name="Desjardin D."/>
            <person name="Finy P."/>
            <person name="Geml J."/>
            <person name="Haridas S."/>
            <person name="Hughes K."/>
            <person name="Justo A."/>
            <person name="Karasinski D."/>
            <person name="Kautmanova I."/>
            <person name="Kiss B."/>
            <person name="Kocsube S."/>
            <person name="Kotiranta H."/>
            <person name="LaButti K.M."/>
            <person name="Lechner B.E."/>
            <person name="Liimatainen K."/>
            <person name="Lipzen A."/>
            <person name="Lukacs Z."/>
            <person name="Mihaltcheva S."/>
            <person name="Morgado L.N."/>
            <person name="Niskanen T."/>
            <person name="Noordeloos M.E."/>
            <person name="Ohm R.A."/>
            <person name="Ortiz-Santana B."/>
            <person name="Ovrebo C."/>
            <person name="Racz N."/>
            <person name="Riley R."/>
            <person name="Savchenko A."/>
            <person name="Shiryaev A."/>
            <person name="Soop K."/>
            <person name="Spirin V."/>
            <person name="Szebenyi C."/>
            <person name="Tomsovsky M."/>
            <person name="Tulloss R.E."/>
            <person name="Uehling J."/>
            <person name="Grigoriev I.V."/>
            <person name="Vagvolgyi C."/>
            <person name="Papp T."/>
            <person name="Martin F.M."/>
            <person name="Miettinen O."/>
            <person name="Hibbett D.S."/>
            <person name="Nagy L.G."/>
        </authorList>
    </citation>
    <scope>NUCLEOTIDE SEQUENCE [LARGE SCALE GENOMIC DNA]</scope>
    <source>
        <strain evidence="1 2">HHB13444</strain>
    </source>
</reference>
<organism evidence="1 2">
    <name type="scientific">Polyporus arcularius HHB13444</name>
    <dbReference type="NCBI Taxonomy" id="1314778"/>
    <lineage>
        <taxon>Eukaryota</taxon>
        <taxon>Fungi</taxon>
        <taxon>Dikarya</taxon>
        <taxon>Basidiomycota</taxon>
        <taxon>Agaricomycotina</taxon>
        <taxon>Agaricomycetes</taxon>
        <taxon>Polyporales</taxon>
        <taxon>Polyporaceae</taxon>
        <taxon>Polyporus</taxon>
    </lineage>
</organism>
<dbReference type="AlphaFoldDB" id="A0A5C3NTM5"/>
<dbReference type="InParanoid" id="A0A5C3NTM5"/>
<protein>
    <submittedName>
        <fullName evidence="1">Uncharacterized protein</fullName>
    </submittedName>
</protein>
<proteinExistence type="predicted"/>
<name>A0A5C3NTM5_9APHY</name>
<dbReference type="EMBL" id="ML211726">
    <property type="protein sequence ID" value="TFK80685.1"/>
    <property type="molecule type" value="Genomic_DNA"/>
</dbReference>
<gene>
    <name evidence="1" type="ORF">K466DRAFT_605122</name>
</gene>